<evidence type="ECO:0000256" key="12">
    <source>
        <dbReference type="PIRSR" id="PIRSR602717-51"/>
    </source>
</evidence>
<dbReference type="FunFam" id="3.30.60.60:FF:000001">
    <property type="entry name" value="Histone acetyltransferase"/>
    <property type="match status" value="1"/>
</dbReference>
<dbReference type="InterPro" id="IPR013083">
    <property type="entry name" value="Znf_RING/FYVE/PHD"/>
</dbReference>
<dbReference type="GO" id="GO:0004402">
    <property type="term" value="F:histone acetyltransferase activity"/>
    <property type="evidence" value="ECO:0007669"/>
    <property type="project" value="InterPro"/>
</dbReference>
<feature type="domain" description="MYST-type HAT" evidence="17">
    <location>
        <begin position="503"/>
        <end position="786"/>
    </location>
</feature>
<dbReference type="EC" id="2.3.1.48" evidence="3 14"/>
<dbReference type="InterPro" id="IPR001965">
    <property type="entry name" value="Znf_PHD"/>
</dbReference>
<dbReference type="Gene3D" id="3.30.40.10">
    <property type="entry name" value="Zinc/RING finger domain, C3HC4 (zinc finger)"/>
    <property type="match status" value="1"/>
</dbReference>
<evidence type="ECO:0000256" key="2">
    <source>
        <dbReference type="ARBA" id="ARBA00010107"/>
    </source>
</evidence>
<evidence type="ECO:0000256" key="8">
    <source>
        <dbReference type="ARBA" id="ARBA00022853"/>
    </source>
</evidence>
<proteinExistence type="inferred from homology"/>
<evidence type="ECO:0000259" key="17">
    <source>
        <dbReference type="PROSITE" id="PS51726"/>
    </source>
</evidence>
<evidence type="ECO:0000256" key="6">
    <source>
        <dbReference type="ARBA" id="ARBA00022771"/>
    </source>
</evidence>
<feature type="compositionally biased region" description="Low complexity" evidence="15">
    <location>
        <begin position="1"/>
        <end position="17"/>
    </location>
</feature>
<evidence type="ECO:0000256" key="7">
    <source>
        <dbReference type="ARBA" id="ARBA00022833"/>
    </source>
</evidence>
<evidence type="ECO:0000256" key="9">
    <source>
        <dbReference type="ARBA" id="ARBA00022990"/>
    </source>
</evidence>
<accession>A0A9P9A340</accession>
<keyword evidence="5" id="KW-0479">Metal-binding</keyword>
<dbReference type="Gene3D" id="3.40.630.30">
    <property type="match status" value="1"/>
</dbReference>
<dbReference type="EMBL" id="JAGSXJ010000056">
    <property type="protein sequence ID" value="KAH6658865.1"/>
    <property type="molecule type" value="Genomic_DNA"/>
</dbReference>
<evidence type="ECO:0000256" key="13">
    <source>
        <dbReference type="PROSITE-ProRule" id="PRU00146"/>
    </source>
</evidence>
<evidence type="ECO:0000259" key="16">
    <source>
        <dbReference type="PROSITE" id="PS50016"/>
    </source>
</evidence>
<dbReference type="GO" id="GO:0003682">
    <property type="term" value="F:chromatin binding"/>
    <property type="evidence" value="ECO:0007669"/>
    <property type="project" value="TreeGrafter"/>
</dbReference>
<dbReference type="Pfam" id="PF01853">
    <property type="entry name" value="MOZ_SAS"/>
    <property type="match status" value="1"/>
</dbReference>
<keyword evidence="19" id="KW-1185">Reference proteome</keyword>
<feature type="region of interest" description="Disordered" evidence="15">
    <location>
        <begin position="390"/>
        <end position="413"/>
    </location>
</feature>
<dbReference type="InterPro" id="IPR040706">
    <property type="entry name" value="Zf-MYST"/>
</dbReference>
<dbReference type="FunFam" id="3.40.630.30:FF:000001">
    <property type="entry name" value="Histone acetyltransferase"/>
    <property type="match status" value="1"/>
</dbReference>
<dbReference type="InterPro" id="IPR002717">
    <property type="entry name" value="HAT_MYST-type"/>
</dbReference>
<comment type="caution">
    <text evidence="18">The sequence shown here is derived from an EMBL/GenBank/DDBJ whole genome shotgun (WGS) entry which is preliminary data.</text>
</comment>
<sequence>MESAQQAEEELQQSVVVSEEDMEGDDIDAIEGSNGRPSASPSSCLTESVGEEVKAAQDVGGSSAWSPNETSEQHQNSTAVTGTAQDADDASDETGSLEEGDHKQDTWAEGDGDEHQQNALSYKEEHDLASNLSDSGASSTSAEDADEEAVGAVKIRPGEMDDDASQDSDTDVTEDTESAEAWEDAQNGDVEEDEDSEAAASNTCIFCKQDEEHDPGEEFEELLECIACGEYSHQLCARQANAVDHETSDNWRCPECASAELALDNSRHHDDEETSVTELGMRQQPDSTSPDANDRASVPVVRKRRTSPVPTEEPSMSLRKRLRKTADGVDHSSAMANPEAWSKDAPEADQSRRLRLKVSHKQPLVTLLKGPQSLIVTIRASPLRLQEFMASPSTGSRKRISRPGTSRPTLEGVHPAPLPFLSAAVQPFYSFLDRDTDDLKSKPYGGILSDTNADTSKTLPAPEDRRRFDEAKQQAEEEWRVFHAADSAMQRLEQRKKPRKTGGPASQIECIEFGGWEIDTWYAAPYPEEYSRNRTLYICEFCLKYMNSDYVAWRHKLKCPAKHPPGDEIYRHGSVSVFEVDGRKNPVYCQNLCLLAKLFLGSKTLYYDVEPFLFYVLCEHDDLGYHFVGYFSKEKRVSSQNNVSCILTLPIHQRKGYGNLLIDFSYLLTRVERKTGSPEKPLSDMGLVSYRNYWRLVMCQYLLSHWTDTYDAGAPTGFSIRNISDETGLTPDDVISALEGLRCLAKDAQTGLYAFRVDLGYCREYLSKWDGKGYVQLRPDALTWTPYVMGRGNATNFELGPAITAIAPREEDVDPKVLPVNGEKASLGMLEAPSTTTVPTNFQDIPRTEELTSNGPLGNDARQHDDLEIRHSTEPCELELISGPDSGPPMTRWDEAPGTPCATQHWAASYQDIPPSRFEVFPALAGRRFDRPRNPALRPSIVRPVNDLVRPKPPGSGSHRRSTTSRPKTASSSRRKTGGTGRGPGRWPKGTKKSDYGNASSGPGLPPSWIKDKQRPETIPGTEGESLESMGVSASMDTVSVRFDEAGELPIVTGTEVSQEGPGLP</sequence>
<evidence type="ECO:0000313" key="19">
    <source>
        <dbReference type="Proteomes" id="UP000770015"/>
    </source>
</evidence>
<keyword evidence="9" id="KW-0007">Acetylation</keyword>
<evidence type="ECO:0000256" key="3">
    <source>
        <dbReference type="ARBA" id="ARBA00013184"/>
    </source>
</evidence>
<dbReference type="InterPro" id="IPR016181">
    <property type="entry name" value="Acyl_CoA_acyltransferase"/>
</dbReference>
<feature type="active site" description="Proton donor/acceptor" evidence="12">
    <location>
        <position position="679"/>
    </location>
</feature>
<evidence type="ECO:0000256" key="14">
    <source>
        <dbReference type="RuleBase" id="RU361211"/>
    </source>
</evidence>
<evidence type="ECO:0000256" key="4">
    <source>
        <dbReference type="ARBA" id="ARBA00022679"/>
    </source>
</evidence>
<organism evidence="18 19">
    <name type="scientific">Plectosphaerella plurivora</name>
    <dbReference type="NCBI Taxonomy" id="936078"/>
    <lineage>
        <taxon>Eukaryota</taxon>
        <taxon>Fungi</taxon>
        <taxon>Dikarya</taxon>
        <taxon>Ascomycota</taxon>
        <taxon>Pezizomycotina</taxon>
        <taxon>Sordariomycetes</taxon>
        <taxon>Hypocreomycetidae</taxon>
        <taxon>Glomerellales</taxon>
        <taxon>Plectosphaerellaceae</taxon>
        <taxon>Plectosphaerella</taxon>
    </lineage>
</organism>
<dbReference type="InterPro" id="IPR019787">
    <property type="entry name" value="Znf_PHD-finger"/>
</dbReference>
<protein>
    <recommendedName>
        <fullName evidence="3 14">Histone acetyltransferase</fullName>
        <ecNumber evidence="3 14">2.3.1.48</ecNumber>
    </recommendedName>
</protein>
<comment type="similarity">
    <text evidence="2 14">Belongs to the MYST (SAS/MOZ) family.</text>
</comment>
<evidence type="ECO:0000256" key="15">
    <source>
        <dbReference type="SAM" id="MobiDB-lite"/>
    </source>
</evidence>
<dbReference type="GO" id="GO:0003712">
    <property type="term" value="F:transcription coregulator activity"/>
    <property type="evidence" value="ECO:0007669"/>
    <property type="project" value="TreeGrafter"/>
</dbReference>
<dbReference type="InterPro" id="IPR050603">
    <property type="entry name" value="MYST_HAT"/>
</dbReference>
<dbReference type="GO" id="GO:0005634">
    <property type="term" value="C:nucleus"/>
    <property type="evidence" value="ECO:0007669"/>
    <property type="project" value="UniProtKB-SubCell"/>
</dbReference>
<evidence type="ECO:0000256" key="11">
    <source>
        <dbReference type="ARBA" id="ARBA00045805"/>
    </source>
</evidence>
<feature type="compositionally biased region" description="Polar residues" evidence="15">
    <location>
        <begin position="130"/>
        <end position="141"/>
    </location>
</feature>
<dbReference type="Pfam" id="PF16866">
    <property type="entry name" value="PHD_4"/>
    <property type="match status" value="1"/>
</dbReference>
<dbReference type="Pfam" id="PF17772">
    <property type="entry name" value="zf-MYST"/>
    <property type="match status" value="1"/>
</dbReference>
<dbReference type="SUPFAM" id="SSF57903">
    <property type="entry name" value="FYVE/PHD zinc finger"/>
    <property type="match status" value="1"/>
</dbReference>
<keyword evidence="4" id="KW-0808">Transferase</keyword>
<dbReference type="PANTHER" id="PTHR10615:SF161">
    <property type="entry name" value="HISTONE ACETYLTRANSFERASE KAT7"/>
    <property type="match status" value="1"/>
</dbReference>
<dbReference type="GO" id="GO:1990467">
    <property type="term" value="C:NuA3a histone acetyltransferase complex"/>
    <property type="evidence" value="ECO:0007669"/>
    <property type="project" value="TreeGrafter"/>
</dbReference>
<dbReference type="Proteomes" id="UP000770015">
    <property type="component" value="Unassembled WGS sequence"/>
</dbReference>
<feature type="compositionally biased region" description="Acidic residues" evidence="15">
    <location>
        <begin position="86"/>
        <end position="98"/>
    </location>
</feature>
<feature type="compositionally biased region" description="Polar residues" evidence="15">
    <location>
        <begin position="63"/>
        <end position="84"/>
    </location>
</feature>
<dbReference type="SMART" id="SM00249">
    <property type="entry name" value="PHD"/>
    <property type="match status" value="1"/>
</dbReference>
<comment type="function">
    <text evidence="11">Catalytic component of the NuA4 histone acetyltransferase (HAT) complex which is involved in epigenetic transcriptional activation of selected genes principally by acetylation of nucleosomal histones H4, H3, H2B, H2A and H2A variant H2A.Z. Acetylates histone H4 to form H4K5ac, H4K8ac, H4K12ac and H4K16ac, histone H3 to form H3K14ac, and histone H2A to form H2AK4ac and H2AK7ac. The NuA4 complex is involved in the DNA damage response and is required for chromosome segregation. The NuA4 complex plays a direct role in repair of DNA double-strand breaks (DSBs) through homologous recombination. Recruitment to promoters depends on H3K4me. Also acetylates non-histone proteins. In addition to protein acetyltransferase, can use different acyl-CoA substrates, such as 2-hydroxyisobutanoyl-CoA (2-hydroxyisobutyryl-CoA) or (2E)-butenoyl-CoA (crotonyl-CoA), and is able to mediate protein 2-hydroxyisobutyrylation and crotonylation, respectively.</text>
</comment>
<keyword evidence="6 13" id="KW-0863">Zinc-finger</keyword>
<feature type="region of interest" description="Disordered" evidence="15">
    <location>
        <begin position="443"/>
        <end position="466"/>
    </location>
</feature>
<keyword evidence="8" id="KW-0156">Chromatin regulator</keyword>
<name>A0A9P9A340_9PEZI</name>
<dbReference type="GO" id="GO:0008270">
    <property type="term" value="F:zinc ion binding"/>
    <property type="evidence" value="ECO:0007669"/>
    <property type="project" value="UniProtKB-KW"/>
</dbReference>
<feature type="region of interest" description="Disordered" evidence="15">
    <location>
        <begin position="1"/>
        <end position="198"/>
    </location>
</feature>
<dbReference type="CDD" id="cd15489">
    <property type="entry name" value="PHD_SF"/>
    <property type="match status" value="1"/>
</dbReference>
<feature type="compositionally biased region" description="Polar residues" evidence="15">
    <location>
        <begin position="35"/>
        <end position="46"/>
    </location>
</feature>
<feature type="region of interest" description="Disordered" evidence="15">
    <location>
        <begin position="264"/>
        <end position="348"/>
    </location>
</feature>
<comment type="catalytic activity">
    <reaction evidence="14">
        <text>L-lysyl-[protein] + acetyl-CoA = N(6)-acetyl-L-lysyl-[protein] + CoA + H(+)</text>
        <dbReference type="Rhea" id="RHEA:45948"/>
        <dbReference type="Rhea" id="RHEA-COMP:9752"/>
        <dbReference type="Rhea" id="RHEA-COMP:10731"/>
        <dbReference type="ChEBI" id="CHEBI:15378"/>
        <dbReference type="ChEBI" id="CHEBI:29969"/>
        <dbReference type="ChEBI" id="CHEBI:57287"/>
        <dbReference type="ChEBI" id="CHEBI:57288"/>
        <dbReference type="ChEBI" id="CHEBI:61930"/>
        <dbReference type="EC" id="2.3.1.48"/>
    </reaction>
</comment>
<dbReference type="InterPro" id="IPR036388">
    <property type="entry name" value="WH-like_DNA-bd_sf"/>
</dbReference>
<dbReference type="PROSITE" id="PS50016">
    <property type="entry name" value="ZF_PHD_2"/>
    <property type="match status" value="1"/>
</dbReference>
<dbReference type="Gene3D" id="3.30.60.60">
    <property type="entry name" value="N-acetyl transferase-like"/>
    <property type="match status" value="1"/>
</dbReference>
<dbReference type="InterPro" id="IPR011011">
    <property type="entry name" value="Znf_FYVE_PHD"/>
</dbReference>
<dbReference type="Gene3D" id="1.10.10.10">
    <property type="entry name" value="Winged helix-like DNA-binding domain superfamily/Winged helix DNA-binding domain"/>
    <property type="match status" value="1"/>
</dbReference>
<evidence type="ECO:0000256" key="10">
    <source>
        <dbReference type="ARBA" id="ARBA00023242"/>
    </source>
</evidence>
<comment type="subcellular location">
    <subcellularLocation>
        <location evidence="1 14">Nucleus</location>
    </subcellularLocation>
</comment>
<dbReference type="SUPFAM" id="SSF55729">
    <property type="entry name" value="Acyl-CoA N-acyltransferases (Nat)"/>
    <property type="match status" value="1"/>
</dbReference>
<dbReference type="GO" id="GO:0031507">
    <property type="term" value="P:heterochromatin formation"/>
    <property type="evidence" value="ECO:0007669"/>
    <property type="project" value="UniProtKB-ARBA"/>
</dbReference>
<dbReference type="GO" id="GO:0006357">
    <property type="term" value="P:regulation of transcription by RNA polymerase II"/>
    <property type="evidence" value="ECO:0007669"/>
    <property type="project" value="TreeGrafter"/>
</dbReference>
<feature type="domain" description="PHD-type" evidence="16">
    <location>
        <begin position="201"/>
        <end position="259"/>
    </location>
</feature>
<dbReference type="PROSITE" id="PS51726">
    <property type="entry name" value="MYST_HAT"/>
    <property type="match status" value="1"/>
</dbReference>
<feature type="compositionally biased region" description="Acidic residues" evidence="15">
    <location>
        <begin position="18"/>
        <end position="29"/>
    </location>
</feature>
<keyword evidence="7" id="KW-0862">Zinc</keyword>
<feature type="region of interest" description="Disordered" evidence="15">
    <location>
        <begin position="880"/>
        <end position="900"/>
    </location>
</feature>
<dbReference type="PANTHER" id="PTHR10615">
    <property type="entry name" value="HISTONE ACETYLTRANSFERASE"/>
    <property type="match status" value="1"/>
</dbReference>
<feature type="compositionally biased region" description="Polar residues" evidence="15">
    <location>
        <begin position="449"/>
        <end position="458"/>
    </location>
</feature>
<reference evidence="18" key="1">
    <citation type="journal article" date="2021" name="Nat. Commun.">
        <title>Genetic determinants of endophytism in the Arabidopsis root mycobiome.</title>
        <authorList>
            <person name="Mesny F."/>
            <person name="Miyauchi S."/>
            <person name="Thiergart T."/>
            <person name="Pickel B."/>
            <person name="Atanasova L."/>
            <person name="Karlsson M."/>
            <person name="Huettel B."/>
            <person name="Barry K.W."/>
            <person name="Haridas S."/>
            <person name="Chen C."/>
            <person name="Bauer D."/>
            <person name="Andreopoulos W."/>
            <person name="Pangilinan J."/>
            <person name="LaButti K."/>
            <person name="Riley R."/>
            <person name="Lipzen A."/>
            <person name="Clum A."/>
            <person name="Drula E."/>
            <person name="Henrissat B."/>
            <person name="Kohler A."/>
            <person name="Grigoriev I.V."/>
            <person name="Martin F.M."/>
            <person name="Hacquard S."/>
        </authorList>
    </citation>
    <scope>NUCLEOTIDE SEQUENCE</scope>
    <source>
        <strain evidence="18">MPI-SDFR-AT-0117</strain>
    </source>
</reference>
<feature type="region of interest" description="Disordered" evidence="15">
    <location>
        <begin position="929"/>
        <end position="1041"/>
    </location>
</feature>
<keyword evidence="10 14" id="KW-0539">Nucleus</keyword>
<dbReference type="OrthoDB" id="787137at2759"/>
<dbReference type="AlphaFoldDB" id="A0A9P9A340"/>
<evidence type="ECO:0000313" key="18">
    <source>
        <dbReference type="EMBL" id="KAH6658865.1"/>
    </source>
</evidence>
<gene>
    <name evidence="18" type="ORF">F5X68DRAFT_280031</name>
</gene>
<evidence type="ECO:0000256" key="5">
    <source>
        <dbReference type="ARBA" id="ARBA00022723"/>
    </source>
</evidence>
<evidence type="ECO:0000256" key="1">
    <source>
        <dbReference type="ARBA" id="ARBA00004123"/>
    </source>
</evidence>
<feature type="compositionally biased region" description="Acidic residues" evidence="15">
    <location>
        <begin position="160"/>
        <end position="183"/>
    </location>
</feature>